<reference evidence="12" key="1">
    <citation type="submission" date="2024-07" db="EMBL/GenBank/DDBJ databases">
        <title>Halotolerant mesophilic bacterium Ornithinibacillus sp. 4-3, sp. nov., isolated from soil.</title>
        <authorList>
            <person name="Sidarenka A.V."/>
            <person name="Guliayeva D.E."/>
            <person name="Leanovich S.I."/>
            <person name="Hileuskaya K.S."/>
            <person name="Akhremchuk A.E."/>
            <person name="Sikolenko M.A."/>
            <person name="Valentovich L.N."/>
        </authorList>
    </citation>
    <scope>NUCLEOTIDE SEQUENCE</scope>
    <source>
        <strain evidence="12">4-3</strain>
    </source>
</reference>
<dbReference type="GO" id="GO:0000166">
    <property type="term" value="F:nucleotide binding"/>
    <property type="evidence" value="ECO:0007669"/>
    <property type="project" value="UniProtKB-KW"/>
</dbReference>
<evidence type="ECO:0000256" key="7">
    <source>
        <dbReference type="ARBA" id="ARBA00023062"/>
    </source>
</evidence>
<evidence type="ECO:0000256" key="6">
    <source>
        <dbReference type="ARBA" id="ARBA00023002"/>
    </source>
</evidence>
<feature type="binding site" evidence="10">
    <location>
        <position position="197"/>
    </location>
    <ligand>
        <name>FAD</name>
        <dbReference type="ChEBI" id="CHEBI:57692"/>
    </ligand>
</feature>
<dbReference type="EC" id="1.5.5.2" evidence="2"/>
<evidence type="ECO:0000256" key="4">
    <source>
        <dbReference type="ARBA" id="ARBA00022741"/>
    </source>
</evidence>
<dbReference type="InterPro" id="IPR002872">
    <property type="entry name" value="Proline_DH_dom"/>
</dbReference>
<comment type="cofactor">
    <cofactor evidence="10">
        <name>FAD</name>
        <dbReference type="ChEBI" id="CHEBI:57692"/>
    </cofactor>
    <text evidence="10">Binds 1 FAD per subunit.</text>
</comment>
<protein>
    <recommendedName>
        <fullName evidence="2">proline dehydrogenase</fullName>
        <ecNumber evidence="2">1.5.5.2</ecNumber>
    </recommendedName>
</protein>
<dbReference type="GO" id="GO:0004657">
    <property type="term" value="F:proline dehydrogenase activity"/>
    <property type="evidence" value="ECO:0007669"/>
    <property type="project" value="UniProtKB-EC"/>
</dbReference>
<evidence type="ECO:0000256" key="1">
    <source>
        <dbReference type="ARBA" id="ARBA00004739"/>
    </source>
</evidence>
<feature type="binding site" evidence="10">
    <location>
        <position position="133"/>
    </location>
    <ligand>
        <name>FAD</name>
        <dbReference type="ChEBI" id="CHEBI:57692"/>
    </ligand>
</feature>
<evidence type="ECO:0000256" key="10">
    <source>
        <dbReference type="PIRSR" id="PIRSR000196-2"/>
    </source>
</evidence>
<evidence type="ECO:0000256" key="5">
    <source>
        <dbReference type="ARBA" id="ARBA00022827"/>
    </source>
</evidence>
<feature type="domain" description="Proline dehydrogenase" evidence="11">
    <location>
        <begin position="45"/>
        <end position="296"/>
    </location>
</feature>
<dbReference type="PANTHER" id="PTHR13914:SF0">
    <property type="entry name" value="PROLINE DEHYDROGENASE 1, MITOCHONDRIAL"/>
    <property type="match status" value="1"/>
</dbReference>
<dbReference type="SUPFAM" id="SSF51730">
    <property type="entry name" value="FAD-linked oxidoreductase"/>
    <property type="match status" value="1"/>
</dbReference>
<dbReference type="InterPro" id="IPR008219">
    <property type="entry name" value="PRODH_bac_arc"/>
</dbReference>
<comment type="catalytic activity">
    <reaction evidence="8">
        <text>L-proline + a quinone = (S)-1-pyrroline-5-carboxylate + a quinol + H(+)</text>
        <dbReference type="Rhea" id="RHEA:23784"/>
        <dbReference type="ChEBI" id="CHEBI:15378"/>
        <dbReference type="ChEBI" id="CHEBI:17388"/>
        <dbReference type="ChEBI" id="CHEBI:24646"/>
        <dbReference type="ChEBI" id="CHEBI:60039"/>
        <dbReference type="ChEBI" id="CHEBI:132124"/>
        <dbReference type="EC" id="1.5.5.2"/>
    </reaction>
</comment>
<feature type="binding site" evidence="9">
    <location>
        <position position="284"/>
    </location>
    <ligand>
        <name>substrate</name>
    </ligand>
</feature>
<keyword evidence="4 10" id="KW-0547">Nucleotide-binding</keyword>
<dbReference type="GO" id="GO:0010133">
    <property type="term" value="P:L-proline catabolic process to L-glutamate"/>
    <property type="evidence" value="ECO:0007669"/>
    <property type="project" value="InterPro"/>
</dbReference>
<evidence type="ECO:0000313" key="12">
    <source>
        <dbReference type="EMBL" id="XDK32517.1"/>
    </source>
</evidence>
<keyword evidence="5 10" id="KW-0274">FAD</keyword>
<proteinExistence type="predicted"/>
<dbReference type="PIRSF" id="PIRSF000196">
    <property type="entry name" value="Pro_dehydrog"/>
    <property type="match status" value="1"/>
</dbReference>
<dbReference type="InterPro" id="IPR029041">
    <property type="entry name" value="FAD-linked_oxidoreductase-like"/>
</dbReference>
<accession>A0AB39HMA8</accession>
<comment type="pathway">
    <text evidence="1">Amino-acid degradation; L-proline degradation into L-glutamate; L-glutamate from L-proline: step 1/2.</text>
</comment>
<dbReference type="InterPro" id="IPR015659">
    <property type="entry name" value="Proline_oxidase"/>
</dbReference>
<name>A0AB39HMA8_9BACI</name>
<feature type="binding site" evidence="10">
    <location>
        <position position="161"/>
    </location>
    <ligand>
        <name>FAD</name>
        <dbReference type="ChEBI" id="CHEBI:57692"/>
    </ligand>
</feature>
<dbReference type="EMBL" id="CP162599">
    <property type="protein sequence ID" value="XDK32517.1"/>
    <property type="molecule type" value="Genomic_DNA"/>
</dbReference>
<organism evidence="12">
    <name type="scientific">Ornithinibacillus sp. 4-3</name>
    <dbReference type="NCBI Taxonomy" id="3231488"/>
    <lineage>
        <taxon>Bacteria</taxon>
        <taxon>Bacillati</taxon>
        <taxon>Bacillota</taxon>
        <taxon>Bacilli</taxon>
        <taxon>Bacillales</taxon>
        <taxon>Bacillaceae</taxon>
        <taxon>Ornithinibacillus</taxon>
    </lineage>
</organism>
<dbReference type="PANTHER" id="PTHR13914">
    <property type="entry name" value="PROLINE OXIDASE"/>
    <property type="match status" value="1"/>
</dbReference>
<feature type="binding site" evidence="10">
    <location>
        <begin position="222"/>
        <end position="223"/>
    </location>
    <ligand>
        <name>FAD</name>
        <dbReference type="ChEBI" id="CHEBI:57692"/>
    </ligand>
</feature>
<dbReference type="Gene3D" id="3.20.20.220">
    <property type="match status" value="1"/>
</dbReference>
<feature type="binding site" evidence="9">
    <location>
        <position position="98"/>
    </location>
    <ligand>
        <name>substrate</name>
    </ligand>
</feature>
<sequence>MANISKDFFIYLSKNKLMNSAAKKWGLKLGAARVVAGIDIPTMAESVKRLNAQGMSCTVDHLGEFVFDRQEALEAKNHCINVLHKINEENLDCHVSIKLTQVGLDVDDEFCLSNMREIMDTAKGYNIFVNIDMEDYAHYDQTIDILIKLHEEYSNIGTVMQAYLFRTEDDLVRLKDLRLRLVKGAYKEAPSVAFQTKEEIDKNYIKLIKKRLLGDAFTSIATHDHHIINEVKQFVEEHNISKDSFEFQMLYGFRTDLQEKLVKEGYQFCTYVPFGKDWYGYFMRRLAERPQNLNFIVKDALLDSDGKVKKTPIVIGTAAASLLAWKIFRRK</sequence>
<evidence type="ECO:0000256" key="8">
    <source>
        <dbReference type="ARBA" id="ARBA00048779"/>
    </source>
</evidence>
<gene>
    <name evidence="12" type="ORF">AB4Y30_16150</name>
</gene>
<evidence type="ECO:0000259" key="11">
    <source>
        <dbReference type="Pfam" id="PF01619"/>
    </source>
</evidence>
<evidence type="ECO:0000256" key="9">
    <source>
        <dbReference type="PIRSR" id="PIRSR000196-1"/>
    </source>
</evidence>
<dbReference type="Pfam" id="PF01619">
    <property type="entry name" value="Pro_dh"/>
    <property type="match status" value="1"/>
</dbReference>
<keyword evidence="7" id="KW-0642">Proline metabolism</keyword>
<keyword evidence="6" id="KW-0560">Oxidoreductase</keyword>
<evidence type="ECO:0000256" key="3">
    <source>
        <dbReference type="ARBA" id="ARBA00022630"/>
    </source>
</evidence>
<dbReference type="RefSeq" id="WP_368653205.1">
    <property type="nucleotide sequence ID" value="NZ_CP162599.1"/>
</dbReference>
<feature type="binding site" evidence="10">
    <location>
        <begin position="183"/>
        <end position="185"/>
    </location>
    <ligand>
        <name>FAD</name>
        <dbReference type="ChEBI" id="CHEBI:57692"/>
    </ligand>
</feature>
<feature type="binding site" evidence="9">
    <location>
        <position position="285"/>
    </location>
    <ligand>
        <name>substrate</name>
    </ligand>
</feature>
<evidence type="ECO:0000256" key="2">
    <source>
        <dbReference type="ARBA" id="ARBA00012695"/>
    </source>
</evidence>
<dbReference type="AlphaFoldDB" id="A0AB39HMA8"/>
<keyword evidence="3" id="KW-0285">Flavoprotein</keyword>